<feature type="domain" description="Ketoreductase" evidence="4">
    <location>
        <begin position="7"/>
        <end position="189"/>
    </location>
</feature>
<evidence type="ECO:0000256" key="1">
    <source>
        <dbReference type="ARBA" id="ARBA00006484"/>
    </source>
</evidence>
<dbReference type="OrthoDB" id="3403528at2"/>
<dbReference type="Proteomes" id="UP000320876">
    <property type="component" value="Unassembled WGS sequence"/>
</dbReference>
<comment type="similarity">
    <text evidence="1 3">Belongs to the short-chain dehydrogenases/reductases (SDR) family.</text>
</comment>
<dbReference type="PANTHER" id="PTHR42760">
    <property type="entry name" value="SHORT-CHAIN DEHYDROGENASES/REDUCTASES FAMILY MEMBER"/>
    <property type="match status" value="1"/>
</dbReference>
<proteinExistence type="inferred from homology"/>
<dbReference type="InterPro" id="IPR020904">
    <property type="entry name" value="Sc_DH/Rdtase_CS"/>
</dbReference>
<protein>
    <submittedName>
        <fullName evidence="5">NAD(P)-dependent dehydrogenase (Short-subunit alcohol dehydrogenase family)</fullName>
    </submittedName>
</protein>
<dbReference type="GO" id="GO:0016616">
    <property type="term" value="F:oxidoreductase activity, acting on the CH-OH group of donors, NAD or NADP as acceptor"/>
    <property type="evidence" value="ECO:0007669"/>
    <property type="project" value="TreeGrafter"/>
</dbReference>
<keyword evidence="6" id="KW-1185">Reference proteome</keyword>
<dbReference type="Pfam" id="PF00106">
    <property type="entry name" value="adh_short"/>
    <property type="match status" value="1"/>
</dbReference>
<organism evidence="5 6">
    <name type="scientific">Amycolatopsis cihanbeyliensis</name>
    <dbReference type="NCBI Taxonomy" id="1128664"/>
    <lineage>
        <taxon>Bacteria</taxon>
        <taxon>Bacillati</taxon>
        <taxon>Actinomycetota</taxon>
        <taxon>Actinomycetes</taxon>
        <taxon>Pseudonocardiales</taxon>
        <taxon>Pseudonocardiaceae</taxon>
        <taxon>Amycolatopsis</taxon>
    </lineage>
</organism>
<keyword evidence="2" id="KW-0560">Oxidoreductase</keyword>
<dbReference type="InterPro" id="IPR057326">
    <property type="entry name" value="KR_dom"/>
</dbReference>
<name>A0A542DRR3_AMYCI</name>
<dbReference type="RefSeq" id="WP_142001252.1">
    <property type="nucleotide sequence ID" value="NZ_VFML01000001.1"/>
</dbReference>
<dbReference type="PROSITE" id="PS00061">
    <property type="entry name" value="ADH_SHORT"/>
    <property type="match status" value="1"/>
</dbReference>
<evidence type="ECO:0000256" key="3">
    <source>
        <dbReference type="RuleBase" id="RU000363"/>
    </source>
</evidence>
<dbReference type="FunFam" id="3.40.50.720:FF:000084">
    <property type="entry name" value="Short-chain dehydrogenase reductase"/>
    <property type="match status" value="1"/>
</dbReference>
<dbReference type="InterPro" id="IPR036291">
    <property type="entry name" value="NAD(P)-bd_dom_sf"/>
</dbReference>
<dbReference type="AlphaFoldDB" id="A0A542DRR3"/>
<dbReference type="EMBL" id="VFML01000001">
    <property type="protein sequence ID" value="TQJ05770.1"/>
    <property type="molecule type" value="Genomic_DNA"/>
</dbReference>
<evidence type="ECO:0000256" key="2">
    <source>
        <dbReference type="ARBA" id="ARBA00023002"/>
    </source>
</evidence>
<dbReference type="SMART" id="SM00822">
    <property type="entry name" value="PKS_KR"/>
    <property type="match status" value="1"/>
</dbReference>
<evidence type="ECO:0000313" key="6">
    <source>
        <dbReference type="Proteomes" id="UP000320876"/>
    </source>
</evidence>
<accession>A0A542DRR3</accession>
<sequence>MDMLEGKAVVVTGAGRGLGEAFAIHLAQAGAAVVVNDVDAELAERTAENIRAHGGRAVASADTVTDPARAQAIVDLCVREYGTISGLVNNAGVNYEASPWQEDPEQIRDLIEVNVLGVIYTGTAAARAMVEHGGGGSIVNVSSGASLGQRKLGTYAASKGAVASLTYSWALDLEEAGIRVNAVCPLAHTRMVWKSERSLRNCPPDRTPSRIAPLVLYLLADSSDGITGQLIRCNGPQLHLVGQPYLKAPILERPVWDTDSIRQAFDEVFSAHLEPYGLEKRVPPRLRKWTEGAA</sequence>
<comment type="caution">
    <text evidence="5">The sequence shown here is derived from an EMBL/GenBank/DDBJ whole genome shotgun (WGS) entry which is preliminary data.</text>
</comment>
<dbReference type="InterPro" id="IPR002347">
    <property type="entry name" value="SDR_fam"/>
</dbReference>
<evidence type="ECO:0000313" key="5">
    <source>
        <dbReference type="EMBL" id="TQJ05770.1"/>
    </source>
</evidence>
<gene>
    <name evidence="5" type="ORF">FB471_5610</name>
</gene>
<dbReference type="CDD" id="cd05233">
    <property type="entry name" value="SDR_c"/>
    <property type="match status" value="1"/>
</dbReference>
<dbReference type="PRINTS" id="PR00080">
    <property type="entry name" value="SDRFAMILY"/>
</dbReference>
<evidence type="ECO:0000259" key="4">
    <source>
        <dbReference type="SMART" id="SM00822"/>
    </source>
</evidence>
<dbReference type="SUPFAM" id="SSF51735">
    <property type="entry name" value="NAD(P)-binding Rossmann-fold domains"/>
    <property type="match status" value="1"/>
</dbReference>
<reference evidence="5 6" key="1">
    <citation type="submission" date="2019-06" db="EMBL/GenBank/DDBJ databases">
        <title>Sequencing the genomes of 1000 actinobacteria strains.</title>
        <authorList>
            <person name="Klenk H.-P."/>
        </authorList>
    </citation>
    <scope>NUCLEOTIDE SEQUENCE [LARGE SCALE GENOMIC DNA]</scope>
    <source>
        <strain evidence="5 6">DSM 45679</strain>
    </source>
</reference>
<dbReference type="PRINTS" id="PR00081">
    <property type="entry name" value="GDHRDH"/>
</dbReference>
<dbReference type="Gene3D" id="3.40.50.720">
    <property type="entry name" value="NAD(P)-binding Rossmann-like Domain"/>
    <property type="match status" value="1"/>
</dbReference>